<name>A0ABY6KHQ3_9ARAC</name>
<accession>A0ABY6KHQ3</accession>
<gene>
    <name evidence="2" type="ORF">LAZ67_5004052</name>
</gene>
<organism evidence="2 3">
    <name type="scientific">Cordylochernes scorpioides</name>
    <dbReference type="NCBI Taxonomy" id="51811"/>
    <lineage>
        <taxon>Eukaryota</taxon>
        <taxon>Metazoa</taxon>
        <taxon>Ecdysozoa</taxon>
        <taxon>Arthropoda</taxon>
        <taxon>Chelicerata</taxon>
        <taxon>Arachnida</taxon>
        <taxon>Pseudoscorpiones</taxon>
        <taxon>Cheliferoidea</taxon>
        <taxon>Chernetidae</taxon>
        <taxon>Cordylochernes</taxon>
    </lineage>
</organism>
<sequence>MSSGSAVPTTRGPMGRLSIIPGHQGGEGFAESGRRGKLTSLIRINSVLGNAACVCAFRKDPSSPIAISILVGPALLYPLDVNFHFRTVQPFETCHTTEERLPMLDS</sequence>
<dbReference type="Proteomes" id="UP001235939">
    <property type="component" value="Chromosome 05"/>
</dbReference>
<proteinExistence type="predicted"/>
<evidence type="ECO:0000256" key="1">
    <source>
        <dbReference type="SAM" id="MobiDB-lite"/>
    </source>
</evidence>
<protein>
    <submittedName>
        <fullName evidence="2">Uncharacterized protein</fullName>
    </submittedName>
</protein>
<reference evidence="2 3" key="1">
    <citation type="submission" date="2022-01" db="EMBL/GenBank/DDBJ databases">
        <title>A chromosomal length assembly of Cordylochernes scorpioides.</title>
        <authorList>
            <person name="Zeh D."/>
            <person name="Zeh J."/>
        </authorList>
    </citation>
    <scope>NUCLEOTIDE SEQUENCE [LARGE SCALE GENOMIC DNA]</scope>
    <source>
        <strain evidence="2">IN4F17</strain>
        <tissue evidence="2">Whole Body</tissue>
    </source>
</reference>
<keyword evidence="3" id="KW-1185">Reference proteome</keyword>
<dbReference type="EMBL" id="CP092867">
    <property type="protein sequence ID" value="UYV68358.1"/>
    <property type="molecule type" value="Genomic_DNA"/>
</dbReference>
<feature type="region of interest" description="Disordered" evidence="1">
    <location>
        <begin position="1"/>
        <end position="32"/>
    </location>
</feature>
<evidence type="ECO:0000313" key="3">
    <source>
        <dbReference type="Proteomes" id="UP001235939"/>
    </source>
</evidence>
<evidence type="ECO:0000313" key="2">
    <source>
        <dbReference type="EMBL" id="UYV68358.1"/>
    </source>
</evidence>